<accession>A0ABP1CHQ0</accession>
<evidence type="ECO:0000313" key="2">
    <source>
        <dbReference type="Proteomes" id="UP001497453"/>
    </source>
</evidence>
<organism evidence="1 2">
    <name type="scientific">Somion occarium</name>
    <dbReference type="NCBI Taxonomy" id="3059160"/>
    <lineage>
        <taxon>Eukaryota</taxon>
        <taxon>Fungi</taxon>
        <taxon>Dikarya</taxon>
        <taxon>Basidiomycota</taxon>
        <taxon>Agaricomycotina</taxon>
        <taxon>Agaricomycetes</taxon>
        <taxon>Polyporales</taxon>
        <taxon>Cerrenaceae</taxon>
        <taxon>Somion</taxon>
    </lineage>
</organism>
<dbReference type="EMBL" id="OZ037944">
    <property type="protein sequence ID" value="CAL1694207.1"/>
    <property type="molecule type" value="Genomic_DNA"/>
</dbReference>
<gene>
    <name evidence="1" type="ORF">GFSPODELE1_LOCUS205</name>
</gene>
<evidence type="ECO:0000313" key="1">
    <source>
        <dbReference type="EMBL" id="CAL1694207.1"/>
    </source>
</evidence>
<proteinExistence type="predicted"/>
<name>A0ABP1CHQ0_9APHY</name>
<reference evidence="2" key="1">
    <citation type="submission" date="2024-04" db="EMBL/GenBank/DDBJ databases">
        <authorList>
            <person name="Shaw F."/>
            <person name="Minotto A."/>
        </authorList>
    </citation>
    <scope>NUCLEOTIDE SEQUENCE [LARGE SCALE GENOMIC DNA]</scope>
</reference>
<sequence>MEMHKHCVHRPHTIIPIFASPIDPLAQYQSDVTYPPEGWAAIAQSHHIDIHPLIFIQRIFRAREVILRDSCHFSRQQKSYWTSGDALQAKYKAQNVIKTFLLSSPKTCLSGMVSETYPSAFRSEDDAGICNNEPICDTQLLSWRLRTSEQKILRDSCFAISS</sequence>
<protein>
    <submittedName>
        <fullName evidence="1">Uncharacterized protein</fullName>
    </submittedName>
</protein>
<keyword evidence="2" id="KW-1185">Reference proteome</keyword>
<dbReference type="Proteomes" id="UP001497453">
    <property type="component" value="Chromosome 1"/>
</dbReference>